<comment type="caution">
    <text evidence="9">The sequence shown here is derived from an EMBL/GenBank/DDBJ whole genome shotgun (WGS) entry which is preliminary data.</text>
</comment>
<evidence type="ECO:0000256" key="4">
    <source>
        <dbReference type="ARBA" id="ARBA00023002"/>
    </source>
</evidence>
<dbReference type="PANTHER" id="PTHR32439">
    <property type="entry name" value="FERREDOXIN--NITRITE REDUCTASE, CHLOROPLASTIC"/>
    <property type="match status" value="1"/>
</dbReference>
<dbReference type="Gene3D" id="3.90.480.20">
    <property type="match status" value="2"/>
</dbReference>
<dbReference type="GO" id="GO:0051539">
    <property type="term" value="F:4 iron, 4 sulfur cluster binding"/>
    <property type="evidence" value="ECO:0007669"/>
    <property type="project" value="UniProtKB-KW"/>
</dbReference>
<evidence type="ECO:0000259" key="8">
    <source>
        <dbReference type="Pfam" id="PF03460"/>
    </source>
</evidence>
<dbReference type="OrthoDB" id="3189055at2"/>
<keyword evidence="1" id="KW-0004">4Fe-4S</keyword>
<keyword evidence="4" id="KW-0560">Oxidoreductase</keyword>
<evidence type="ECO:0000256" key="3">
    <source>
        <dbReference type="ARBA" id="ARBA00022723"/>
    </source>
</evidence>
<evidence type="ECO:0000256" key="5">
    <source>
        <dbReference type="ARBA" id="ARBA00023004"/>
    </source>
</evidence>
<dbReference type="SUPFAM" id="SSF56014">
    <property type="entry name" value="Nitrite and sulphite reductase 4Fe-4S domain-like"/>
    <property type="match status" value="2"/>
</dbReference>
<dbReference type="InterPro" id="IPR036136">
    <property type="entry name" value="Nit/Sulf_reduc_fer-like_dom_sf"/>
</dbReference>
<feature type="domain" description="Nitrite/sulphite reductase 4Fe-4S" evidence="7">
    <location>
        <begin position="119"/>
        <end position="272"/>
    </location>
</feature>
<evidence type="ECO:0000313" key="9">
    <source>
        <dbReference type="EMBL" id="PXV63983.1"/>
    </source>
</evidence>
<dbReference type="InterPro" id="IPR051329">
    <property type="entry name" value="NIR_SIR_4Fe-4S"/>
</dbReference>
<evidence type="ECO:0000256" key="2">
    <source>
        <dbReference type="ARBA" id="ARBA00022617"/>
    </source>
</evidence>
<feature type="domain" description="Nitrite/Sulfite reductase ferredoxin-like" evidence="8">
    <location>
        <begin position="53"/>
        <end position="110"/>
    </location>
</feature>
<dbReference type="InterPro" id="IPR005117">
    <property type="entry name" value="NiRdtase/SiRdtase_haem-b_fer"/>
</dbReference>
<dbReference type="Pfam" id="PF01077">
    <property type="entry name" value="NIR_SIR"/>
    <property type="match status" value="2"/>
</dbReference>
<dbReference type="GO" id="GO:0020037">
    <property type="term" value="F:heme binding"/>
    <property type="evidence" value="ECO:0007669"/>
    <property type="project" value="InterPro"/>
</dbReference>
<evidence type="ECO:0000313" key="10">
    <source>
        <dbReference type="Proteomes" id="UP000248330"/>
    </source>
</evidence>
<dbReference type="AlphaFoldDB" id="A0A318E6H5"/>
<accession>A0A318E6H5</accession>
<dbReference type="PANTHER" id="PTHR32439:SF9">
    <property type="entry name" value="BLR3264 PROTEIN"/>
    <property type="match status" value="1"/>
</dbReference>
<gene>
    <name evidence="9" type="ORF">C8D93_11447</name>
</gene>
<sequence>MYRYDRYDQELVDQRVAQFRDQTQRFLAGELPDEEFRALRLRNGLYIQRFAPMLRISIPYGLLSAKQLRMLAHIARTYDKDYGHFTTRQNIQFNWPQLERVPDILADLASVEMHAIQTSGNCIRNITADHLAGVARDELIDPRPYCEITRQWATFHPEFNWLPRKFKIAFSSSTTDRAATRVHDIGVHIVRNADGELGYSIYVGGGLGRMPMIGHRIREFLPEADLLSYLEAVLRVYNRLGRRDNIHRARIKVLVKEQTPARFAQLVEAEWAQLDHAAFRLTADDLARMRAHFTEHPYEPSAAADVSFDRAVANDSAFASFVKRNVREHRAAGYKVVFVSLKPQGVAPGDMTSAQMDLVADLAERYSFGEVRATHDQNLVLADVRQQDVHAVWEALRGAGLATPNIGLLTDMICCPGLDFCSLANAGSIGVAADINDLFDSLDHLHDIGEIKLKMSGCMNGCGHHTVGHIGILGVDKKGEEWYQVTLGGSAEDDASLGDRTGPSFSREEIAGAVRSIVDVYLEQRRDEEETFLQCYRRVGMAPFKERLYAEETA</sequence>
<dbReference type="RefSeq" id="WP_110266813.1">
    <property type="nucleotide sequence ID" value="NZ_CAWNXA010000014.1"/>
</dbReference>
<feature type="domain" description="Nitrite/sulphite reductase 4Fe-4S" evidence="7">
    <location>
        <begin position="451"/>
        <end position="548"/>
    </location>
</feature>
<protein>
    <submittedName>
        <fullName evidence="9">Sulfite reductase (NADPH) hemoprotein beta-component</fullName>
    </submittedName>
</protein>
<dbReference type="Pfam" id="PF03460">
    <property type="entry name" value="NIR_SIR_ferr"/>
    <property type="match status" value="2"/>
</dbReference>
<dbReference type="Gene3D" id="3.30.413.10">
    <property type="entry name" value="Sulfite Reductase Hemoprotein, domain 1"/>
    <property type="match status" value="2"/>
</dbReference>
<keyword evidence="5" id="KW-0408">Iron</keyword>
<dbReference type="InterPro" id="IPR045854">
    <property type="entry name" value="NO2/SO3_Rdtase_4Fe4S_sf"/>
</dbReference>
<evidence type="ECO:0000259" key="7">
    <source>
        <dbReference type="Pfam" id="PF01077"/>
    </source>
</evidence>
<keyword evidence="6" id="KW-0411">Iron-sulfur</keyword>
<evidence type="ECO:0000256" key="6">
    <source>
        <dbReference type="ARBA" id="ARBA00023014"/>
    </source>
</evidence>
<organism evidence="9 10">
    <name type="scientific">Sinimarinibacterium flocculans</name>
    <dbReference type="NCBI Taxonomy" id="985250"/>
    <lineage>
        <taxon>Bacteria</taxon>
        <taxon>Pseudomonadati</taxon>
        <taxon>Pseudomonadota</taxon>
        <taxon>Gammaproteobacteria</taxon>
        <taxon>Nevskiales</taxon>
        <taxon>Nevskiaceae</taxon>
        <taxon>Sinimarinibacterium</taxon>
    </lineage>
</organism>
<proteinExistence type="predicted"/>
<keyword evidence="2" id="KW-0349">Heme</keyword>
<name>A0A318E6H5_9GAMM</name>
<feature type="domain" description="Nitrite/Sulfite reductase ferredoxin-like" evidence="8">
    <location>
        <begin position="342"/>
        <end position="397"/>
    </location>
</feature>
<dbReference type="GO" id="GO:0046872">
    <property type="term" value="F:metal ion binding"/>
    <property type="evidence" value="ECO:0007669"/>
    <property type="project" value="UniProtKB-KW"/>
</dbReference>
<dbReference type="Proteomes" id="UP000248330">
    <property type="component" value="Unassembled WGS sequence"/>
</dbReference>
<evidence type="ECO:0000256" key="1">
    <source>
        <dbReference type="ARBA" id="ARBA00022485"/>
    </source>
</evidence>
<dbReference type="SUPFAM" id="SSF55124">
    <property type="entry name" value="Nitrite/Sulfite reductase N-terminal domain-like"/>
    <property type="match status" value="2"/>
</dbReference>
<keyword evidence="3" id="KW-0479">Metal-binding</keyword>
<reference evidence="9 10" key="1">
    <citation type="submission" date="2018-04" db="EMBL/GenBank/DDBJ databases">
        <title>Genomic Encyclopedia of Type Strains, Phase IV (KMG-IV): sequencing the most valuable type-strain genomes for metagenomic binning, comparative biology and taxonomic classification.</title>
        <authorList>
            <person name="Goeker M."/>
        </authorList>
    </citation>
    <scope>NUCLEOTIDE SEQUENCE [LARGE SCALE GENOMIC DNA]</scope>
    <source>
        <strain evidence="9 10">DSM 104150</strain>
    </source>
</reference>
<dbReference type="EMBL" id="QICN01000014">
    <property type="protein sequence ID" value="PXV63983.1"/>
    <property type="molecule type" value="Genomic_DNA"/>
</dbReference>
<dbReference type="InterPro" id="IPR006067">
    <property type="entry name" value="NO2/SO3_Rdtase_4Fe4S_dom"/>
</dbReference>
<keyword evidence="10" id="KW-1185">Reference proteome</keyword>
<dbReference type="GO" id="GO:0016491">
    <property type="term" value="F:oxidoreductase activity"/>
    <property type="evidence" value="ECO:0007669"/>
    <property type="project" value="UniProtKB-KW"/>
</dbReference>